<organism evidence="2 3">
    <name type="scientific">Mesorhizobium tamadayense</name>
    <dbReference type="NCBI Taxonomy" id="425306"/>
    <lineage>
        <taxon>Bacteria</taxon>
        <taxon>Pseudomonadati</taxon>
        <taxon>Pseudomonadota</taxon>
        <taxon>Alphaproteobacteria</taxon>
        <taxon>Hyphomicrobiales</taxon>
        <taxon>Phyllobacteriaceae</taxon>
        <taxon>Mesorhizobium</taxon>
    </lineage>
</organism>
<evidence type="ECO:0000313" key="3">
    <source>
        <dbReference type="Proteomes" id="UP000273786"/>
    </source>
</evidence>
<dbReference type="Pfam" id="PF10074">
    <property type="entry name" value="RovC_DNA-bd"/>
    <property type="match status" value="1"/>
</dbReference>
<protein>
    <submittedName>
        <fullName evidence="2">DUF2285 domain-containing protein</fullName>
    </submittedName>
</protein>
<proteinExistence type="predicted"/>
<comment type="caution">
    <text evidence="2">The sequence shown here is derived from an EMBL/GenBank/DDBJ whole genome shotgun (WGS) entry which is preliminary data.</text>
</comment>
<dbReference type="AlphaFoldDB" id="A0A3P3FSP1"/>
<reference evidence="2 3" key="1">
    <citation type="submission" date="2018-11" db="EMBL/GenBank/DDBJ databases">
        <title>the genome of Mesorhizobium tamadayense DSM 28320.</title>
        <authorList>
            <person name="Gao J."/>
        </authorList>
    </citation>
    <scope>NUCLEOTIDE SEQUENCE [LARGE SCALE GENOMIC DNA]</scope>
    <source>
        <strain evidence="2 3">DSM 28320</strain>
    </source>
</reference>
<dbReference type="InterPro" id="IPR018754">
    <property type="entry name" value="RovC-like_DNA-bd"/>
</dbReference>
<evidence type="ECO:0000313" key="2">
    <source>
        <dbReference type="EMBL" id="RRI01558.1"/>
    </source>
</evidence>
<sequence>MNAIYASGRLAAAGFPPEPRGQRLPIVLQALDGSLAGASHQEIAIALFGRRRVEEGWSHPGNHIRDQVRRAIQRGRYLMGGGYRQSIV</sequence>
<dbReference type="EMBL" id="RQXT01000015">
    <property type="protein sequence ID" value="RRI01558.1"/>
    <property type="molecule type" value="Genomic_DNA"/>
</dbReference>
<accession>A0A3P3FSP1</accession>
<evidence type="ECO:0000259" key="1">
    <source>
        <dbReference type="Pfam" id="PF10074"/>
    </source>
</evidence>
<feature type="domain" description="T6SS Transcription factor RovC-like DNA binding" evidence="1">
    <location>
        <begin position="8"/>
        <end position="85"/>
    </location>
</feature>
<keyword evidence="3" id="KW-1185">Reference proteome</keyword>
<dbReference type="OrthoDB" id="9800831at2"/>
<name>A0A3P3FSP1_9HYPH</name>
<dbReference type="Proteomes" id="UP000273786">
    <property type="component" value="Unassembled WGS sequence"/>
</dbReference>
<gene>
    <name evidence="2" type="ORF">EH240_14500</name>
</gene>